<comment type="caution">
    <text evidence="2">The sequence shown here is derived from an EMBL/GenBank/DDBJ whole genome shotgun (WGS) entry which is preliminary data.</text>
</comment>
<evidence type="ECO:0000256" key="1">
    <source>
        <dbReference type="SAM" id="MobiDB-lite"/>
    </source>
</evidence>
<evidence type="ECO:0000313" key="2">
    <source>
        <dbReference type="EMBL" id="EKG08983.1"/>
    </source>
</evidence>
<dbReference type="AlphaFoldDB" id="K2R468"/>
<protein>
    <submittedName>
        <fullName evidence="2">Uncharacterized protein</fullName>
    </submittedName>
</protein>
<dbReference type="InParanoid" id="K2R468"/>
<organism evidence="2 3">
    <name type="scientific">Macrophomina phaseolina (strain MS6)</name>
    <name type="common">Charcoal rot fungus</name>
    <dbReference type="NCBI Taxonomy" id="1126212"/>
    <lineage>
        <taxon>Eukaryota</taxon>
        <taxon>Fungi</taxon>
        <taxon>Dikarya</taxon>
        <taxon>Ascomycota</taxon>
        <taxon>Pezizomycotina</taxon>
        <taxon>Dothideomycetes</taxon>
        <taxon>Dothideomycetes incertae sedis</taxon>
        <taxon>Botryosphaeriales</taxon>
        <taxon>Botryosphaeriaceae</taxon>
        <taxon>Macrophomina</taxon>
    </lineage>
</organism>
<reference evidence="2 3" key="1">
    <citation type="journal article" date="2012" name="BMC Genomics">
        <title>Tools to kill: Genome of one of the most destructive plant pathogenic fungi Macrophomina phaseolina.</title>
        <authorList>
            <person name="Islam M.S."/>
            <person name="Haque M.S."/>
            <person name="Islam M.M."/>
            <person name="Emdad E.M."/>
            <person name="Halim A."/>
            <person name="Hossen Q.M.M."/>
            <person name="Hossain M.Z."/>
            <person name="Ahmed B."/>
            <person name="Rahim S."/>
            <person name="Rahman M.S."/>
            <person name="Alam M.M."/>
            <person name="Hou S."/>
            <person name="Wan X."/>
            <person name="Saito J.A."/>
            <person name="Alam M."/>
        </authorList>
    </citation>
    <scope>NUCLEOTIDE SEQUENCE [LARGE SCALE GENOMIC DNA]</scope>
    <source>
        <strain evidence="2 3">MS6</strain>
    </source>
</reference>
<dbReference type="EMBL" id="AHHD01000851">
    <property type="protein sequence ID" value="EKG08983.1"/>
    <property type="molecule type" value="Genomic_DNA"/>
</dbReference>
<proteinExistence type="predicted"/>
<feature type="region of interest" description="Disordered" evidence="1">
    <location>
        <begin position="1"/>
        <end position="20"/>
    </location>
</feature>
<accession>K2R468</accession>
<dbReference type="HOGENOM" id="CLU_3429648_0_0_1"/>
<sequence length="20" mass="2277">ASAEAYRRSNPSKRKRKGTI</sequence>
<dbReference type="Proteomes" id="UP000007129">
    <property type="component" value="Unassembled WGS sequence"/>
</dbReference>
<feature type="non-terminal residue" evidence="2">
    <location>
        <position position="1"/>
    </location>
</feature>
<dbReference type="VEuPathDB" id="FungiDB:MPH_14056"/>
<feature type="compositionally biased region" description="Basic residues" evidence="1">
    <location>
        <begin position="10"/>
        <end position="20"/>
    </location>
</feature>
<evidence type="ECO:0000313" key="3">
    <source>
        <dbReference type="Proteomes" id="UP000007129"/>
    </source>
</evidence>
<name>K2R468_MACPH</name>
<gene>
    <name evidence="2" type="ORF">MPH_14056</name>
</gene>